<dbReference type="InterPro" id="IPR042233">
    <property type="entry name" value="Cell_div_ZapA_N"/>
</dbReference>
<keyword evidence="4" id="KW-0963">Cytoplasm</keyword>
<dbReference type="Gene3D" id="3.30.160.880">
    <property type="entry name" value="Cell division protein ZapA protomer, N-terminal domain"/>
    <property type="match status" value="1"/>
</dbReference>
<keyword evidence="6" id="KW-0175">Coiled coil</keyword>
<dbReference type="Pfam" id="PF05164">
    <property type="entry name" value="ZapA"/>
    <property type="match status" value="1"/>
</dbReference>
<name>A0A4V1IJI6_METBY</name>
<evidence type="ECO:0000256" key="3">
    <source>
        <dbReference type="ARBA" id="ARBA00015195"/>
    </source>
</evidence>
<evidence type="ECO:0000256" key="6">
    <source>
        <dbReference type="ARBA" id="ARBA00023054"/>
    </source>
</evidence>
<keyword evidence="5 12" id="KW-0132">Cell division</keyword>
<dbReference type="SUPFAM" id="SSF102829">
    <property type="entry name" value="Cell division protein ZapA-like"/>
    <property type="match status" value="1"/>
</dbReference>
<comment type="similarity">
    <text evidence="2">Belongs to the ZapA family. Type 1 subfamily.</text>
</comment>
<proteinExistence type="inferred from homology"/>
<evidence type="ECO:0000256" key="11">
    <source>
        <dbReference type="ARBA" id="ARBA00033158"/>
    </source>
</evidence>
<evidence type="ECO:0000313" key="13">
    <source>
        <dbReference type="Proteomes" id="UP000305881"/>
    </source>
</evidence>
<organism evidence="12 13">
    <name type="scientific">Methylotuvimicrobium buryatense</name>
    <name type="common">Methylomicrobium buryatense</name>
    <dbReference type="NCBI Taxonomy" id="95641"/>
    <lineage>
        <taxon>Bacteria</taxon>
        <taxon>Pseudomonadati</taxon>
        <taxon>Pseudomonadota</taxon>
        <taxon>Gammaproteobacteria</taxon>
        <taxon>Methylococcales</taxon>
        <taxon>Methylococcaceae</taxon>
        <taxon>Methylotuvimicrobium</taxon>
    </lineage>
</organism>
<dbReference type="RefSeq" id="WP_017840707.1">
    <property type="nucleotide sequence ID" value="NZ_CP035467.1"/>
</dbReference>
<sequence>MSRNTSAVTLNILGKEYKIACEPEEQDGLTESARQLDKKMRQIRDSGKVSGADRIAVMAALNMAHELHLAESRNRELELHLQESLIKMSNKIENVLEIAETR</sequence>
<comment type="subunit">
    <text evidence="10">Homodimer. Interacts with FtsZ.</text>
</comment>
<keyword evidence="7" id="KW-0717">Septation</keyword>
<accession>A0A4V1IJI6</accession>
<evidence type="ECO:0000256" key="7">
    <source>
        <dbReference type="ARBA" id="ARBA00023210"/>
    </source>
</evidence>
<keyword evidence="13" id="KW-1185">Reference proteome</keyword>
<dbReference type="GO" id="GO:0005829">
    <property type="term" value="C:cytosol"/>
    <property type="evidence" value="ECO:0007669"/>
    <property type="project" value="TreeGrafter"/>
</dbReference>
<evidence type="ECO:0000256" key="10">
    <source>
        <dbReference type="ARBA" id="ARBA00026068"/>
    </source>
</evidence>
<gene>
    <name evidence="12" type="primary">zapA</name>
    <name evidence="12" type="ORF">EQU24_04165</name>
</gene>
<dbReference type="EMBL" id="CP035467">
    <property type="protein sequence ID" value="QCW81535.1"/>
    <property type="molecule type" value="Genomic_DNA"/>
</dbReference>
<keyword evidence="8" id="KW-0131">Cell cycle</keyword>
<dbReference type="GO" id="GO:0043093">
    <property type="term" value="P:FtsZ-dependent cytokinesis"/>
    <property type="evidence" value="ECO:0007669"/>
    <property type="project" value="TreeGrafter"/>
</dbReference>
<evidence type="ECO:0000256" key="1">
    <source>
        <dbReference type="ARBA" id="ARBA00004496"/>
    </source>
</evidence>
<dbReference type="GO" id="GO:0030428">
    <property type="term" value="C:cell septum"/>
    <property type="evidence" value="ECO:0007669"/>
    <property type="project" value="TreeGrafter"/>
</dbReference>
<dbReference type="Gene3D" id="1.20.5.50">
    <property type="match status" value="1"/>
</dbReference>
<dbReference type="AlphaFoldDB" id="A0A4V1IJI6"/>
<dbReference type="KEGG" id="mbur:EQU24_04165"/>
<dbReference type="STRING" id="675511.GCA_000341735_02176"/>
<dbReference type="PANTHER" id="PTHR34981">
    <property type="entry name" value="CELL DIVISION PROTEIN ZAPA"/>
    <property type="match status" value="1"/>
</dbReference>
<dbReference type="InterPro" id="IPR036192">
    <property type="entry name" value="Cell_div_ZapA-like_sf"/>
</dbReference>
<dbReference type="Proteomes" id="UP000305881">
    <property type="component" value="Chromosome"/>
</dbReference>
<evidence type="ECO:0000313" key="12">
    <source>
        <dbReference type="EMBL" id="QCW81535.1"/>
    </source>
</evidence>
<protein>
    <recommendedName>
        <fullName evidence="3">Cell division protein ZapA</fullName>
    </recommendedName>
    <alternativeName>
        <fullName evidence="11">Z ring-associated protein ZapA</fullName>
    </alternativeName>
</protein>
<evidence type="ECO:0000256" key="4">
    <source>
        <dbReference type="ARBA" id="ARBA00022490"/>
    </source>
</evidence>
<evidence type="ECO:0000256" key="9">
    <source>
        <dbReference type="ARBA" id="ARBA00024910"/>
    </source>
</evidence>
<dbReference type="GO" id="GO:0000921">
    <property type="term" value="P:septin ring assembly"/>
    <property type="evidence" value="ECO:0007669"/>
    <property type="project" value="TreeGrafter"/>
</dbReference>
<comment type="function">
    <text evidence="9">Activator of cell division through the inhibition of FtsZ GTPase activity, therefore promoting FtsZ assembly into bundles of protofilaments necessary for the formation of the division Z ring. It is recruited early at mid-cell but it is not essential for cell division.</text>
</comment>
<dbReference type="OrthoDB" id="5772359at2"/>
<evidence type="ECO:0000256" key="2">
    <source>
        <dbReference type="ARBA" id="ARBA00010074"/>
    </source>
</evidence>
<evidence type="ECO:0000256" key="5">
    <source>
        <dbReference type="ARBA" id="ARBA00022618"/>
    </source>
</evidence>
<evidence type="ECO:0000256" key="8">
    <source>
        <dbReference type="ARBA" id="ARBA00023306"/>
    </source>
</evidence>
<dbReference type="GO" id="GO:0032153">
    <property type="term" value="C:cell division site"/>
    <property type="evidence" value="ECO:0007669"/>
    <property type="project" value="TreeGrafter"/>
</dbReference>
<reference evidence="13" key="1">
    <citation type="journal article" date="2019" name="J. Bacteriol.">
        <title>A Mutagenic Screen Identifies a TonB-Dependent Receptor Required for the Lanthanide Metal Switch in the Type I Methanotroph 'Methylotuvimicrobium buryatense' 5GB1C.</title>
        <authorList>
            <person name="Groom J.D."/>
            <person name="Ford S.M."/>
            <person name="Pesesky M.W."/>
            <person name="Lidstrom M.E."/>
        </authorList>
    </citation>
    <scope>NUCLEOTIDE SEQUENCE [LARGE SCALE GENOMIC DNA]</scope>
    <source>
        <strain evidence="13">5GB1C</strain>
    </source>
</reference>
<comment type="subcellular location">
    <subcellularLocation>
        <location evidence="1">Cytoplasm</location>
    </subcellularLocation>
</comment>
<dbReference type="PANTHER" id="PTHR34981:SF1">
    <property type="entry name" value="CELL DIVISION PROTEIN ZAPA"/>
    <property type="match status" value="1"/>
</dbReference>
<dbReference type="InterPro" id="IPR007838">
    <property type="entry name" value="Cell_div_ZapA-like"/>
</dbReference>
<dbReference type="GO" id="GO:0000917">
    <property type="term" value="P:division septum assembly"/>
    <property type="evidence" value="ECO:0007669"/>
    <property type="project" value="UniProtKB-KW"/>
</dbReference>